<evidence type="ECO:0000313" key="7">
    <source>
        <dbReference type="Proteomes" id="UP000001307"/>
    </source>
</evidence>
<reference evidence="6" key="1">
    <citation type="journal article" date="2010" name="Science">
        <title>Plasticity of animal genome architecture unmasked by rapid evolution of a pelagic tunicate.</title>
        <authorList>
            <person name="Denoeud F."/>
            <person name="Henriet S."/>
            <person name="Mungpakdee S."/>
            <person name="Aury J.M."/>
            <person name="Da Silva C."/>
            <person name="Brinkmann H."/>
            <person name="Mikhaleva J."/>
            <person name="Olsen L.C."/>
            <person name="Jubin C."/>
            <person name="Canestro C."/>
            <person name="Bouquet J.M."/>
            <person name="Danks G."/>
            <person name="Poulain J."/>
            <person name="Campsteijn C."/>
            <person name="Adamski M."/>
            <person name="Cross I."/>
            <person name="Yadetie F."/>
            <person name="Muffato M."/>
            <person name="Louis A."/>
            <person name="Butcher S."/>
            <person name="Tsagkogeorga G."/>
            <person name="Konrad A."/>
            <person name="Singh S."/>
            <person name="Jensen M.F."/>
            <person name="Cong E.H."/>
            <person name="Eikeseth-Otteraa H."/>
            <person name="Noel B."/>
            <person name="Anthouard V."/>
            <person name="Porcel B.M."/>
            <person name="Kachouri-Lafond R."/>
            <person name="Nishino A."/>
            <person name="Ugolini M."/>
            <person name="Chourrout P."/>
            <person name="Nishida H."/>
            <person name="Aasland R."/>
            <person name="Huzurbazar S."/>
            <person name="Westhof E."/>
            <person name="Delsuc F."/>
            <person name="Lehrach H."/>
            <person name="Reinhardt R."/>
            <person name="Weissenbach J."/>
            <person name="Roy S.W."/>
            <person name="Artiguenave F."/>
            <person name="Postlethwait J.H."/>
            <person name="Manak J.R."/>
            <person name="Thompson E.M."/>
            <person name="Jaillon O."/>
            <person name="Du Pasquier L."/>
            <person name="Boudinot P."/>
            <person name="Liberles D.A."/>
            <person name="Volff J.N."/>
            <person name="Philippe H."/>
            <person name="Lenhard B."/>
            <person name="Roest Crollius H."/>
            <person name="Wincker P."/>
            <person name="Chourrout D."/>
        </authorList>
    </citation>
    <scope>NUCLEOTIDE SEQUENCE [LARGE SCALE GENOMIC DNA]</scope>
</reference>
<dbReference type="Pfam" id="PF00248">
    <property type="entry name" value="Aldo_ket_red"/>
    <property type="match status" value="1"/>
</dbReference>
<name>E4WWL5_OIKDI</name>
<evidence type="ECO:0000313" key="6">
    <source>
        <dbReference type="EMBL" id="CBY21757.1"/>
    </source>
</evidence>
<dbReference type="PRINTS" id="PR00069">
    <property type="entry name" value="ALDKETRDTASE"/>
</dbReference>
<evidence type="ECO:0000256" key="2">
    <source>
        <dbReference type="PIRSR" id="PIRSR000097-1"/>
    </source>
</evidence>
<feature type="active site" description="Proton donor" evidence="2">
    <location>
        <position position="18"/>
    </location>
</feature>
<dbReference type="AlphaFoldDB" id="E4WWL5"/>
<keyword evidence="7" id="KW-1185">Reference proteome</keyword>
<dbReference type="InterPro" id="IPR023210">
    <property type="entry name" value="NADP_OxRdtase_dom"/>
</dbReference>
<accession>E4WWL5</accession>
<organism evidence="6">
    <name type="scientific">Oikopleura dioica</name>
    <name type="common">Tunicate</name>
    <dbReference type="NCBI Taxonomy" id="34765"/>
    <lineage>
        <taxon>Eukaryota</taxon>
        <taxon>Metazoa</taxon>
        <taxon>Chordata</taxon>
        <taxon>Tunicata</taxon>
        <taxon>Appendicularia</taxon>
        <taxon>Copelata</taxon>
        <taxon>Oikopleuridae</taxon>
        <taxon>Oikopleura</taxon>
    </lineage>
</organism>
<sequence>MKHAIKTGYKLLDTAFIYKNETEVGQAIAESVEEGVLKSREDIFVTSKLHSGFHKPSKILPAIRHSLNLMNSEYIDLYIIHAPWGMKPTEAESGADFPFTTATDETGNDIFDDYELVDVWAQLEKAVDEGLVRHIGLSNFDDDQVRLILSNCRIKPVNNQIELHPWLDQPDSVQFLLDNDISVTSFMSLGRIERTLDSKGKTLVDDAIVLEIANNHGKSPAQVLLRYQLQRGVLVIPKSATPSRIEENANIFDFSLSENDVLEISKLNKPLRSCHFKDRRPSKNFPKLWLSEPVYQ</sequence>
<evidence type="ECO:0000256" key="4">
    <source>
        <dbReference type="PIRSR" id="PIRSR000097-3"/>
    </source>
</evidence>
<feature type="site" description="Lowers pKa of active site Tyr" evidence="4">
    <location>
        <position position="48"/>
    </location>
</feature>
<dbReference type="EMBL" id="FN653018">
    <property type="protein sequence ID" value="CBY21757.1"/>
    <property type="molecule type" value="Genomic_DNA"/>
</dbReference>
<dbReference type="PROSITE" id="PS00062">
    <property type="entry name" value="ALDOKETO_REDUCTASE_2"/>
    <property type="match status" value="1"/>
</dbReference>
<dbReference type="SUPFAM" id="SSF51430">
    <property type="entry name" value="NAD(P)-linked oxidoreductase"/>
    <property type="match status" value="1"/>
</dbReference>
<dbReference type="InParanoid" id="E4WWL5"/>
<dbReference type="InterPro" id="IPR018170">
    <property type="entry name" value="Aldo/ket_reductase_CS"/>
</dbReference>
<dbReference type="GO" id="GO:0016491">
    <property type="term" value="F:oxidoreductase activity"/>
    <property type="evidence" value="ECO:0007669"/>
    <property type="project" value="InterPro"/>
</dbReference>
<dbReference type="InterPro" id="IPR020471">
    <property type="entry name" value="AKR"/>
</dbReference>
<evidence type="ECO:0000256" key="3">
    <source>
        <dbReference type="PIRSR" id="PIRSR000097-2"/>
    </source>
</evidence>
<dbReference type="PIRSF" id="PIRSF000097">
    <property type="entry name" value="AKR"/>
    <property type="match status" value="1"/>
</dbReference>
<dbReference type="Proteomes" id="UP000001307">
    <property type="component" value="Unassembled WGS sequence"/>
</dbReference>
<protein>
    <recommendedName>
        <fullName evidence="5">NADP-dependent oxidoreductase domain-containing protein</fullName>
    </recommendedName>
</protein>
<dbReference type="Gene3D" id="3.20.20.100">
    <property type="entry name" value="NADP-dependent oxidoreductase domain"/>
    <property type="match status" value="1"/>
</dbReference>
<feature type="domain" description="NADP-dependent oxidoreductase" evidence="5">
    <location>
        <begin position="1"/>
        <end position="268"/>
    </location>
</feature>
<dbReference type="PANTHER" id="PTHR11732">
    <property type="entry name" value="ALDO/KETO REDUCTASE"/>
    <property type="match status" value="1"/>
</dbReference>
<dbReference type="PROSITE" id="PS00063">
    <property type="entry name" value="ALDOKETO_REDUCTASE_3"/>
    <property type="match status" value="1"/>
</dbReference>
<proteinExistence type="inferred from homology"/>
<dbReference type="OrthoDB" id="416253at2759"/>
<dbReference type="InterPro" id="IPR036812">
    <property type="entry name" value="NAD(P)_OxRdtase_dom_sf"/>
</dbReference>
<feature type="binding site" evidence="3">
    <location>
        <position position="81"/>
    </location>
    <ligand>
        <name>substrate</name>
    </ligand>
</feature>
<gene>
    <name evidence="6" type="ORF">GSOID_T00011284001</name>
</gene>
<evidence type="ECO:0000259" key="5">
    <source>
        <dbReference type="Pfam" id="PF00248"/>
    </source>
</evidence>
<evidence type="ECO:0000256" key="1">
    <source>
        <dbReference type="ARBA" id="ARBA00007905"/>
    </source>
</evidence>
<comment type="similarity">
    <text evidence="1">Belongs to the aldo/keto reductase family.</text>
</comment>